<name>A0ABV4VR95_9GAMM</name>
<reference evidence="1 2" key="1">
    <citation type="submission" date="2024-09" db="EMBL/GenBank/DDBJ databases">
        <authorList>
            <person name="Zhang Y."/>
        </authorList>
    </citation>
    <scope>NUCLEOTIDE SEQUENCE [LARGE SCALE GENOMIC DNA]</scope>
    <source>
        <strain evidence="1 2">SH314</strain>
    </source>
</reference>
<proteinExistence type="predicted"/>
<accession>A0ABV4VR95</accession>
<organism evidence="1 2">
    <name type="scientific">Shewanella seohaensis</name>
    <dbReference type="NCBI Taxonomy" id="755175"/>
    <lineage>
        <taxon>Bacteria</taxon>
        <taxon>Pseudomonadati</taxon>
        <taxon>Pseudomonadota</taxon>
        <taxon>Gammaproteobacteria</taxon>
        <taxon>Alteromonadales</taxon>
        <taxon>Shewanellaceae</taxon>
        <taxon>Shewanella</taxon>
    </lineage>
</organism>
<evidence type="ECO:0000313" key="1">
    <source>
        <dbReference type="EMBL" id="MFB2651668.1"/>
    </source>
</evidence>
<protein>
    <submittedName>
        <fullName evidence="1">Uncharacterized protein</fullName>
    </submittedName>
</protein>
<keyword evidence="2" id="KW-1185">Reference proteome</keyword>
<sequence>MLDIAQLFVGVMNSHLEKIYAKLLMDIACGLLASKVGLHSLI</sequence>
<dbReference type="Proteomes" id="UP001576726">
    <property type="component" value="Unassembled WGS sequence"/>
</dbReference>
<gene>
    <name evidence="1" type="ORF">ACE02L_02835</name>
</gene>
<dbReference type="RefSeq" id="WP_374918345.1">
    <property type="nucleotide sequence ID" value="NZ_JBHFGJ010000001.1"/>
</dbReference>
<dbReference type="EMBL" id="JBHFGJ010000001">
    <property type="protein sequence ID" value="MFB2651668.1"/>
    <property type="molecule type" value="Genomic_DNA"/>
</dbReference>
<comment type="caution">
    <text evidence="1">The sequence shown here is derived from an EMBL/GenBank/DDBJ whole genome shotgun (WGS) entry which is preliminary data.</text>
</comment>
<evidence type="ECO:0000313" key="2">
    <source>
        <dbReference type="Proteomes" id="UP001576726"/>
    </source>
</evidence>